<name>A0ABP0HB36_9DINO</name>
<sequence>MVTKTTVACQGRWSQVLQLVAQTADLGTVDVLFLGAAISSCDRWEVSFHLLHVLPQWRLHSTARAYGSLLRASERAAVWRRGLLCLPKKSSPTSQVVLCNSQINACGKSQSWQEAFRLTEELAELGLADVVSYTSSIKACEKNAWSASLQSISKMSQRRIRSNLITFNAIISATERASWSSSLTLFTEIHQRRITDVNQQAASYNLLVTSRRHWPWTQLLLAQMKAHGLKQHILSYNAAGSSCAQSFEWHHAAHLLSHLRGRGLETQLVTVNSLLSALDLVDLWRSSLQLLRAAARRGGADDVAFNSATSAMVHWRKALHLQCSQRCWEASDTSGSSVGPNALLAKVEQWPLALELVKDRPENGWDLVGFNTFLDVLKASWCHALHVLKEIPPSRLQIDLLSFNAAVEACSQSLQWSQVLLLLQDLQSCQMMPSVLTLDAALRALQSRSE</sequence>
<dbReference type="EMBL" id="CAXAMM010000447">
    <property type="protein sequence ID" value="CAK8987448.1"/>
    <property type="molecule type" value="Genomic_DNA"/>
</dbReference>
<proteinExistence type="predicted"/>
<reference evidence="2 3" key="1">
    <citation type="submission" date="2024-02" db="EMBL/GenBank/DDBJ databases">
        <authorList>
            <person name="Chen Y."/>
            <person name="Shah S."/>
            <person name="Dougan E. K."/>
            <person name="Thang M."/>
            <person name="Chan C."/>
        </authorList>
    </citation>
    <scope>NUCLEOTIDE SEQUENCE [LARGE SCALE GENOMIC DNA]</scope>
</reference>
<gene>
    <name evidence="2" type="ORF">SCF082_LOCUS975</name>
</gene>
<evidence type="ECO:0000313" key="2">
    <source>
        <dbReference type="EMBL" id="CAK8987448.1"/>
    </source>
</evidence>
<accession>A0ABP0HB36</accession>
<dbReference type="PANTHER" id="PTHR47936">
    <property type="entry name" value="PPR_LONG DOMAIN-CONTAINING PROTEIN"/>
    <property type="match status" value="1"/>
</dbReference>
<dbReference type="Pfam" id="PF13812">
    <property type="entry name" value="PPR_3"/>
    <property type="match status" value="1"/>
</dbReference>
<keyword evidence="3" id="KW-1185">Reference proteome</keyword>
<evidence type="ECO:0000313" key="3">
    <source>
        <dbReference type="Proteomes" id="UP001642464"/>
    </source>
</evidence>
<protein>
    <submittedName>
        <fullName evidence="2">Chloroplastic</fullName>
    </submittedName>
</protein>
<organism evidence="2 3">
    <name type="scientific">Durusdinium trenchii</name>
    <dbReference type="NCBI Taxonomy" id="1381693"/>
    <lineage>
        <taxon>Eukaryota</taxon>
        <taxon>Sar</taxon>
        <taxon>Alveolata</taxon>
        <taxon>Dinophyceae</taxon>
        <taxon>Suessiales</taxon>
        <taxon>Symbiodiniaceae</taxon>
        <taxon>Durusdinium</taxon>
    </lineage>
</organism>
<dbReference type="Proteomes" id="UP001642464">
    <property type="component" value="Unassembled WGS sequence"/>
</dbReference>
<evidence type="ECO:0000256" key="1">
    <source>
        <dbReference type="ARBA" id="ARBA00022737"/>
    </source>
</evidence>
<keyword evidence="1" id="KW-0677">Repeat</keyword>
<dbReference type="InterPro" id="IPR011990">
    <property type="entry name" value="TPR-like_helical_dom_sf"/>
</dbReference>
<dbReference type="PANTHER" id="PTHR47936:SF1">
    <property type="entry name" value="PENTATRICOPEPTIDE REPEAT-CONTAINING PROTEIN GUN1, CHLOROPLASTIC"/>
    <property type="match status" value="1"/>
</dbReference>
<comment type="caution">
    <text evidence="2">The sequence shown here is derived from an EMBL/GenBank/DDBJ whole genome shotgun (WGS) entry which is preliminary data.</text>
</comment>
<dbReference type="Gene3D" id="1.25.40.10">
    <property type="entry name" value="Tetratricopeptide repeat domain"/>
    <property type="match status" value="3"/>
</dbReference>
<dbReference type="InterPro" id="IPR002885">
    <property type="entry name" value="PPR_rpt"/>
</dbReference>